<name>A0A972VYV5_9GAMM</name>
<organism evidence="3 4">
    <name type="scientific">SAR86 cluster bacterium</name>
    <dbReference type="NCBI Taxonomy" id="2030880"/>
    <lineage>
        <taxon>Bacteria</taxon>
        <taxon>Pseudomonadati</taxon>
        <taxon>Pseudomonadota</taxon>
        <taxon>Gammaproteobacteria</taxon>
        <taxon>SAR86 cluster</taxon>
    </lineage>
</organism>
<dbReference type="SUPFAM" id="SSF50475">
    <property type="entry name" value="FMN-binding split barrel"/>
    <property type="match status" value="1"/>
</dbReference>
<evidence type="ECO:0000313" key="4">
    <source>
        <dbReference type="Proteomes" id="UP000754644"/>
    </source>
</evidence>
<keyword evidence="1" id="KW-0732">Signal</keyword>
<gene>
    <name evidence="3" type="ORF">HQ497_12055</name>
</gene>
<dbReference type="Proteomes" id="UP000754644">
    <property type="component" value="Unassembled WGS sequence"/>
</dbReference>
<dbReference type="PANTHER" id="PTHR34818:SF1">
    <property type="entry name" value="PROTEIN BLI-3"/>
    <property type="match status" value="1"/>
</dbReference>
<proteinExistence type="predicted"/>
<dbReference type="Gene3D" id="2.30.110.10">
    <property type="entry name" value="Electron Transport, Fmn-binding Protein, Chain A"/>
    <property type="match status" value="1"/>
</dbReference>
<dbReference type="PANTHER" id="PTHR34818">
    <property type="entry name" value="PROTEIN BLI-3"/>
    <property type="match status" value="1"/>
</dbReference>
<dbReference type="Pfam" id="PF01243">
    <property type="entry name" value="PNPOx_N"/>
    <property type="match status" value="1"/>
</dbReference>
<dbReference type="InterPro" id="IPR052917">
    <property type="entry name" value="Stress-Dev_Protein"/>
</dbReference>
<feature type="signal peptide" evidence="1">
    <location>
        <begin position="1"/>
        <end position="24"/>
    </location>
</feature>
<dbReference type="InterPro" id="IPR012349">
    <property type="entry name" value="Split_barrel_FMN-bd"/>
</dbReference>
<dbReference type="InterPro" id="IPR011576">
    <property type="entry name" value="Pyridox_Oxase_N"/>
</dbReference>
<feature type="chain" id="PRO_5037287366" evidence="1">
    <location>
        <begin position="25"/>
        <end position="181"/>
    </location>
</feature>
<evidence type="ECO:0000256" key="1">
    <source>
        <dbReference type="SAM" id="SignalP"/>
    </source>
</evidence>
<dbReference type="AlphaFoldDB" id="A0A972VYV5"/>
<evidence type="ECO:0000259" key="2">
    <source>
        <dbReference type="Pfam" id="PF01243"/>
    </source>
</evidence>
<comment type="caution">
    <text evidence="3">The sequence shown here is derived from an EMBL/GenBank/DDBJ whole genome shotgun (WGS) entry which is preliminary data.</text>
</comment>
<dbReference type="EMBL" id="JABMOJ010000456">
    <property type="protein sequence ID" value="NQV66086.1"/>
    <property type="molecule type" value="Genomic_DNA"/>
</dbReference>
<accession>A0A972VYV5</accession>
<feature type="domain" description="Pyridoxamine 5'-phosphate oxidase N-terminal" evidence="2">
    <location>
        <begin position="36"/>
        <end position="150"/>
    </location>
</feature>
<evidence type="ECO:0000313" key="3">
    <source>
        <dbReference type="EMBL" id="NQV66086.1"/>
    </source>
</evidence>
<protein>
    <submittedName>
        <fullName evidence="3">Pyridoxamine 5'-phosphate oxidase family protein</fullName>
    </submittedName>
</protein>
<sequence>MRQLSIQWLLCGCLLVGGVPSILAASAQDQAVLDLAAALIQRVRYGALISVDDQGQPRSRVVDGFAPDEDFVIWVATRSTTRKVEQIRAHPQVTLYYWDPENRSYVSVMGQATIVDDLETKLRRRRAADNDRLYPLFPADYVLIKVTPDWLEGLLPGYRGDSDSWAPVSVDFKKRPPQVDQ</sequence>
<reference evidence="3" key="1">
    <citation type="submission" date="2020-05" db="EMBL/GenBank/DDBJ databases">
        <title>Sulfur intermediates as new biogeochemical hubs in an aquatic model microbial ecosystem.</title>
        <authorList>
            <person name="Vigneron A."/>
        </authorList>
    </citation>
    <scope>NUCLEOTIDE SEQUENCE</scope>
    <source>
        <strain evidence="3">Bin.250</strain>
    </source>
</reference>